<dbReference type="GO" id="GO:0006508">
    <property type="term" value="P:proteolysis"/>
    <property type="evidence" value="ECO:0007669"/>
    <property type="project" value="UniProtKB-KW"/>
</dbReference>
<dbReference type="Gene3D" id="3.40.630.10">
    <property type="entry name" value="Zn peptidases"/>
    <property type="match status" value="1"/>
</dbReference>
<organism evidence="4 5">
    <name type="scientific">Rhizobium straminoryzae</name>
    <dbReference type="NCBI Taxonomy" id="1387186"/>
    <lineage>
        <taxon>Bacteria</taxon>
        <taxon>Pseudomonadati</taxon>
        <taxon>Pseudomonadota</taxon>
        <taxon>Alphaproteobacteria</taxon>
        <taxon>Hyphomicrobiales</taxon>
        <taxon>Rhizobiaceae</taxon>
        <taxon>Rhizobium/Agrobacterium group</taxon>
        <taxon>Rhizobium</taxon>
    </lineage>
</organism>
<dbReference type="Gene3D" id="3.30.70.360">
    <property type="match status" value="1"/>
</dbReference>
<evidence type="ECO:0000256" key="2">
    <source>
        <dbReference type="ARBA" id="ARBA00022723"/>
    </source>
</evidence>
<proteinExistence type="predicted"/>
<evidence type="ECO:0000313" key="5">
    <source>
        <dbReference type="Proteomes" id="UP000316801"/>
    </source>
</evidence>
<dbReference type="InterPro" id="IPR051458">
    <property type="entry name" value="Cyt/Met_Dipeptidase"/>
</dbReference>
<dbReference type="SUPFAM" id="SSF53187">
    <property type="entry name" value="Zn-dependent exopeptidases"/>
    <property type="match status" value="1"/>
</dbReference>
<dbReference type="AlphaFoldDB" id="A0A549T783"/>
<dbReference type="Proteomes" id="UP000316801">
    <property type="component" value="Unassembled WGS sequence"/>
</dbReference>
<keyword evidence="5" id="KW-1185">Reference proteome</keyword>
<gene>
    <name evidence="4" type="ORF">FNA46_14690</name>
</gene>
<keyword evidence="1" id="KW-0645">Protease</keyword>
<reference evidence="4 5" key="1">
    <citation type="submission" date="2019-07" db="EMBL/GenBank/DDBJ databases">
        <title>Ln-dependent methylotrophs.</title>
        <authorList>
            <person name="Tani A."/>
        </authorList>
    </citation>
    <scope>NUCLEOTIDE SEQUENCE [LARGE SCALE GENOMIC DNA]</scope>
    <source>
        <strain evidence="4 5">SM12</strain>
    </source>
</reference>
<dbReference type="InterPro" id="IPR002933">
    <property type="entry name" value="Peptidase_M20"/>
</dbReference>
<evidence type="ECO:0000256" key="3">
    <source>
        <dbReference type="ARBA" id="ARBA00022801"/>
    </source>
</evidence>
<dbReference type="Pfam" id="PF01546">
    <property type="entry name" value="Peptidase_M20"/>
    <property type="match status" value="1"/>
</dbReference>
<protein>
    <submittedName>
        <fullName evidence="4">M20/M25/M40 family metallo-hydrolase</fullName>
    </submittedName>
</protein>
<dbReference type="GO" id="GO:0046872">
    <property type="term" value="F:metal ion binding"/>
    <property type="evidence" value="ECO:0007669"/>
    <property type="project" value="UniProtKB-KW"/>
</dbReference>
<sequence>MISDATFEAALDLTSQWCAIPSVRGDEKQLRRQADAVTDWLKTELGASIVSAASSRGRPPVLHARLDVGSPLTVILYNMYDVMPATPEGWSVDPFQGGIVAFDGIGESFVARGAENNKGPLAGMLHAIKALLDRGKLRVNVEILVDGEEESGSGAMRDYLADPDCPVRTSASAIFPSFCEYGGGAPRVYLGFSGIAKGEVRVDGGPWGGPKAAIHSSNAPWIANPVSRLLEALSLIGKPPTGELAKIALDDEAIGIVTTLARTFDPVAELRFRNTEALSLDGSAQVLLEHVLSTASFNLSSLESLPLRADGVIPHGARASFELRTPPSLDPADFLADYRRRLGAVPGAVLNVADSYPGFRFAADAPGVAALLKSYETTANSAPQIWPWAIGAAPAYAFAPHAQSFLLAGAGRGGNAHGIDEFMTLEGFRRFMQSIATWLDLMGREAEAA</sequence>
<keyword evidence="3 4" id="KW-0378">Hydrolase</keyword>
<keyword evidence="2" id="KW-0479">Metal-binding</keyword>
<accession>A0A549T783</accession>
<dbReference type="PANTHER" id="PTHR43270">
    <property type="entry name" value="BETA-ALA-HIS DIPEPTIDASE"/>
    <property type="match status" value="1"/>
</dbReference>
<dbReference type="RefSeq" id="WP_143125967.1">
    <property type="nucleotide sequence ID" value="NZ_VJMG01000039.1"/>
</dbReference>
<dbReference type="GO" id="GO:0008233">
    <property type="term" value="F:peptidase activity"/>
    <property type="evidence" value="ECO:0007669"/>
    <property type="project" value="UniProtKB-KW"/>
</dbReference>
<evidence type="ECO:0000256" key="1">
    <source>
        <dbReference type="ARBA" id="ARBA00022670"/>
    </source>
</evidence>
<evidence type="ECO:0000313" key="4">
    <source>
        <dbReference type="EMBL" id="TRL37706.1"/>
    </source>
</evidence>
<name>A0A549T783_9HYPH</name>
<comment type="caution">
    <text evidence="4">The sequence shown here is derived from an EMBL/GenBank/DDBJ whole genome shotgun (WGS) entry which is preliminary data.</text>
</comment>
<dbReference type="PANTHER" id="PTHR43270:SF4">
    <property type="entry name" value="CARNOSINE DIPEPTIDASE 2, ISOFORM A"/>
    <property type="match status" value="1"/>
</dbReference>
<dbReference type="EMBL" id="VJMG01000039">
    <property type="protein sequence ID" value="TRL37706.1"/>
    <property type="molecule type" value="Genomic_DNA"/>
</dbReference>